<dbReference type="Pfam" id="PF13087">
    <property type="entry name" value="AAA_12"/>
    <property type="match status" value="1"/>
</dbReference>
<dbReference type="CDD" id="cd17364">
    <property type="entry name" value="MFS_PhT"/>
    <property type="match status" value="1"/>
</dbReference>
<feature type="transmembrane region" description="Helical" evidence="5">
    <location>
        <begin position="119"/>
        <end position="138"/>
    </location>
</feature>
<dbReference type="Pfam" id="PF13245">
    <property type="entry name" value="AAA_19"/>
    <property type="match status" value="1"/>
</dbReference>
<dbReference type="Proteomes" id="UP000716291">
    <property type="component" value="Unassembled WGS sequence"/>
</dbReference>
<dbReference type="InterPro" id="IPR041679">
    <property type="entry name" value="DNA2/NAM7-like_C"/>
</dbReference>
<dbReference type="PROSITE" id="PS00216">
    <property type="entry name" value="SUGAR_TRANSPORT_1"/>
    <property type="match status" value="1"/>
</dbReference>
<dbReference type="EMBL" id="JAANQT010000853">
    <property type="protein sequence ID" value="KAG1307958.1"/>
    <property type="molecule type" value="Genomic_DNA"/>
</dbReference>
<evidence type="ECO:0000256" key="1">
    <source>
        <dbReference type="ARBA" id="ARBA00004141"/>
    </source>
</evidence>
<gene>
    <name evidence="7" type="ORF">G6F64_006405</name>
</gene>
<feature type="transmembrane region" description="Helical" evidence="5">
    <location>
        <begin position="481"/>
        <end position="504"/>
    </location>
</feature>
<dbReference type="InterPro" id="IPR005828">
    <property type="entry name" value="MFS_sugar_transport-like"/>
</dbReference>
<feature type="transmembrane region" description="Helical" evidence="5">
    <location>
        <begin position="446"/>
        <end position="469"/>
    </location>
</feature>
<accession>A0A9P7BRX6</accession>
<dbReference type="Gene3D" id="1.20.1250.20">
    <property type="entry name" value="MFS general substrate transporter like domains"/>
    <property type="match status" value="1"/>
</dbReference>
<feature type="transmembrane region" description="Helical" evidence="5">
    <location>
        <begin position="407"/>
        <end position="425"/>
    </location>
</feature>
<dbReference type="Pfam" id="PF00083">
    <property type="entry name" value="Sugar_tr"/>
    <property type="match status" value="1"/>
</dbReference>
<sequence>MQQEIQQEIQQENYFNKIPQALLKQKRLEALETLDKKQRRPNWFVLRTIFTSGAGFFTDSYDVFIINLVMPMIGYVYYPSNGGTVPAEIEGVVKGMASVGTLIGQLAFGFMGDIFGRRIYGFELLIIIVGTINCATAASAVRGVTVLGFLGFWRLFLGVGIGGDYPMSATITSEWSSAGKRGMMLALIFSMQGIGTLVAALVTIIILAIFKEAIYADSANIDYVWRLCIGLGAVPAFATVYLRFTMPESPRYSLNVKCDIKMAEEAIISKEGVIEDAQKNKEGPAKKRNHWIEFRKYFGQWQHLKVLLGTAGSWFLLDISFYGLGLNNTYVLSAIGFTNKPTAYETLFWNAVGQIIIAILGSVPGYYLTVIFIERWGRRTIQIMGFSVCTALFIVLSSAFYPLRDNSIPAFIAIFTLIQLFHNFGPNSTTFIIPGEVFPTKVRASAHGISAASGKAGAIIAAFAFNVLVEVNDTKPNEHAFLPQTLGILAGVMFLGLVVTILWIPESKGKDLDEFEDNEKLFETEEQELQSESSSSQQKDIAKFSVSSLASGSFYNCEKHYYLLSKPRPVNEHTLESSLKNLQLERGNTFEDRLFQKHKSVMVDHTYSTDFKKVLQEAQSGQYIYQLRFTLPEGFYAEVIGDTKAYRMRSFIPDFLYIHEDPMTKIRKILIIDAKSSKGMSDTHQFQVGSYAFFLQYLIKDIRNLEIDRLGGVWLPSDMDKPELFRIDLMLGKIKLFYTEEIISILQREDPEWHLAKRCATCPFLAQCKNDSKGTIRSLPYMNQEKWTTIREWSPGDIEDLSDLLQNLNLDDTNSRDRTGVKQYLESYQDQEPRFLGRATVLTAREVDHIIYLFFCVDTYSQKPFAYSLNISSSEEMNTSKTYMDYVRASYKELEQDDCPAYCNFVDSFVSCLTEVLQWMDEDESRCLFYVYSDKEKEAIYKFMYNLVASEGRYLTSLEKTRVQEIIENAMRCLVVLFQDTQLLGLPGVVVFPGMEDIQKTSTVRRFVSLEHLLEENIALPIAGFYELPEVARWMSRGFKSGTHDIRNLYIDKIHSCWHKGQYDDLNHKSKDQSIERCFRERHLCFNEIIDTYWELADEHMEAYNVELFPLACKPFKWPDVLPFNHTVLAKLVFFKQLECISACDSHRKDRIADLAMLEGYKSYQSSSSLILQFISEHRISQFEVNIQFKVIGTGDGGDYHERLDRLVMNDWQQYILVADNRESIIKTIKFSDLFYMSTTKYQKKPIPCVNVVDINVEKGILTLNKQGTLGRPAGSYRLYKRYIDFTTQKTIDALTRMDREGDYEDTIANPNGWAKKNVIDEINFKASLTAKKLRDAFAMSPSQKAITDRIFKKRLQIVWGPPGSGKTEFLALFINWYIKCFIDHNGSKDLLIGITAFTNDAIINLLKRIELIQKRHGFEDLFSILFVTYQKDPQSSESDITYVKWQESITAVNKLKKNHGIRIFVMGTTVYSWNNIKDKWKTFKGCEMMIVDESSQLLVSDALLAIACLSRPHGKLIIAGDHMQLGPILANDYSQVAKTVQDPLLYGSIQQCLMRTENNCAISTSSFILEKASANQFGPNTLQLKDNWRMNKELNEFFQKVYGPDFISRYPKLTLHLNSEAIKNNLVRSILDPSHAFSLVNVKIPEDRMHHVLEEEANIVHLLVNSYLKSLKKGLDSRLVPASKSMDAPKVMVVAPYVKQCVAIKRKLSGLSETVPVGTVDKMQGQECDLVIACYTCKLNSYQSKFLIDFRRWNVTLSRARCKVIILAVDNLFNRNVNSGSLESFSNPNNEPVDGWSLLCLLKQWAMERNCSFTWDIEK</sequence>
<dbReference type="GO" id="GO:0022857">
    <property type="term" value="F:transmembrane transporter activity"/>
    <property type="evidence" value="ECO:0007669"/>
    <property type="project" value="InterPro"/>
</dbReference>
<keyword evidence="3 5" id="KW-1133">Transmembrane helix</keyword>
<proteinExistence type="predicted"/>
<dbReference type="SUPFAM" id="SSF52540">
    <property type="entry name" value="P-loop containing nucleoside triphosphate hydrolases"/>
    <property type="match status" value="1"/>
</dbReference>
<feature type="transmembrane region" description="Helical" evidence="5">
    <location>
        <begin position="347"/>
        <end position="369"/>
    </location>
</feature>
<dbReference type="InterPro" id="IPR005829">
    <property type="entry name" value="Sugar_transporter_CS"/>
</dbReference>
<feature type="transmembrane region" description="Helical" evidence="5">
    <location>
        <begin position="184"/>
        <end position="211"/>
    </location>
</feature>
<comment type="subcellular location">
    <subcellularLocation>
        <location evidence="1">Membrane</location>
        <topology evidence="1">Multi-pass membrane protein</topology>
    </subcellularLocation>
</comment>
<comment type="caution">
    <text evidence="7">The sequence shown here is derived from an EMBL/GenBank/DDBJ whole genome shotgun (WGS) entry which is preliminary data.</text>
</comment>
<evidence type="ECO:0000313" key="8">
    <source>
        <dbReference type="Proteomes" id="UP000716291"/>
    </source>
</evidence>
<dbReference type="PROSITE" id="PS50850">
    <property type="entry name" value="MFS"/>
    <property type="match status" value="1"/>
</dbReference>
<evidence type="ECO:0000259" key="6">
    <source>
        <dbReference type="PROSITE" id="PS50850"/>
    </source>
</evidence>
<dbReference type="PROSITE" id="PS00217">
    <property type="entry name" value="SUGAR_TRANSPORT_2"/>
    <property type="match status" value="1"/>
</dbReference>
<keyword evidence="2 5" id="KW-0812">Transmembrane</keyword>
<dbReference type="Gene3D" id="3.40.50.300">
    <property type="entry name" value="P-loop containing nucleotide triphosphate hydrolases"/>
    <property type="match status" value="2"/>
</dbReference>
<dbReference type="InterPro" id="IPR020846">
    <property type="entry name" value="MFS_dom"/>
</dbReference>
<evidence type="ECO:0000313" key="7">
    <source>
        <dbReference type="EMBL" id="KAG1307958.1"/>
    </source>
</evidence>
<dbReference type="InterPro" id="IPR027417">
    <property type="entry name" value="P-loop_NTPase"/>
</dbReference>
<protein>
    <recommendedName>
        <fullName evidence="6">Major facilitator superfamily (MFS) profile domain-containing protein</fullName>
    </recommendedName>
</protein>
<evidence type="ECO:0000256" key="3">
    <source>
        <dbReference type="ARBA" id="ARBA00022989"/>
    </source>
</evidence>
<keyword evidence="4 5" id="KW-0472">Membrane</keyword>
<feature type="transmembrane region" description="Helical" evidence="5">
    <location>
        <begin position="144"/>
        <end position="163"/>
    </location>
</feature>
<dbReference type="PANTHER" id="PTHR24064">
    <property type="entry name" value="SOLUTE CARRIER FAMILY 22 MEMBER"/>
    <property type="match status" value="1"/>
</dbReference>
<evidence type="ECO:0000256" key="5">
    <source>
        <dbReference type="SAM" id="Phobius"/>
    </source>
</evidence>
<organism evidence="7 8">
    <name type="scientific">Rhizopus oryzae</name>
    <name type="common">Mucormycosis agent</name>
    <name type="synonym">Rhizopus arrhizus var. delemar</name>
    <dbReference type="NCBI Taxonomy" id="64495"/>
    <lineage>
        <taxon>Eukaryota</taxon>
        <taxon>Fungi</taxon>
        <taxon>Fungi incertae sedis</taxon>
        <taxon>Mucoromycota</taxon>
        <taxon>Mucoromycotina</taxon>
        <taxon>Mucoromycetes</taxon>
        <taxon>Mucorales</taxon>
        <taxon>Mucorineae</taxon>
        <taxon>Rhizopodaceae</taxon>
        <taxon>Rhizopus</taxon>
    </lineage>
</organism>
<keyword evidence="8" id="KW-1185">Reference proteome</keyword>
<feature type="transmembrane region" description="Helical" evidence="5">
    <location>
        <begin position="223"/>
        <end position="244"/>
    </location>
</feature>
<evidence type="ECO:0000256" key="4">
    <source>
        <dbReference type="ARBA" id="ARBA00023136"/>
    </source>
</evidence>
<feature type="domain" description="Major facilitator superfamily (MFS) profile" evidence="6">
    <location>
        <begin position="48"/>
        <end position="508"/>
    </location>
</feature>
<dbReference type="SUPFAM" id="SSF103473">
    <property type="entry name" value="MFS general substrate transporter"/>
    <property type="match status" value="1"/>
</dbReference>
<dbReference type="InterPro" id="IPR036259">
    <property type="entry name" value="MFS_trans_sf"/>
</dbReference>
<feature type="transmembrane region" description="Helical" evidence="5">
    <location>
        <begin position="44"/>
        <end position="73"/>
    </location>
</feature>
<evidence type="ECO:0000256" key="2">
    <source>
        <dbReference type="ARBA" id="ARBA00022692"/>
    </source>
</evidence>
<reference evidence="7" key="1">
    <citation type="journal article" date="2020" name="Microb. Genom.">
        <title>Genetic diversity of clinical and environmental Mucorales isolates obtained from an investigation of mucormycosis cases among solid organ transplant recipients.</title>
        <authorList>
            <person name="Nguyen M.H."/>
            <person name="Kaul D."/>
            <person name="Muto C."/>
            <person name="Cheng S.J."/>
            <person name="Richter R.A."/>
            <person name="Bruno V.M."/>
            <person name="Liu G."/>
            <person name="Beyhan S."/>
            <person name="Sundermann A.J."/>
            <person name="Mounaud S."/>
            <person name="Pasculle A.W."/>
            <person name="Nierman W.C."/>
            <person name="Driscoll E."/>
            <person name="Cumbie R."/>
            <person name="Clancy C.J."/>
            <person name="Dupont C.L."/>
        </authorList>
    </citation>
    <scope>NUCLEOTIDE SEQUENCE</scope>
    <source>
        <strain evidence="7">GL11</strain>
    </source>
</reference>
<feature type="transmembrane region" description="Helical" evidence="5">
    <location>
        <begin position="306"/>
        <end position="327"/>
    </location>
</feature>
<dbReference type="GO" id="GO:0016020">
    <property type="term" value="C:membrane"/>
    <property type="evidence" value="ECO:0007669"/>
    <property type="project" value="UniProtKB-SubCell"/>
</dbReference>
<name>A0A9P7BRX6_RHIOR</name>
<feature type="transmembrane region" description="Helical" evidence="5">
    <location>
        <begin position="381"/>
        <end position="401"/>
    </location>
</feature>